<accession>A0ACB7I401</accession>
<evidence type="ECO:0000313" key="2">
    <source>
        <dbReference type="Proteomes" id="UP000091857"/>
    </source>
</evidence>
<comment type="caution">
    <text evidence="1">The sequence shown here is derived from an EMBL/GenBank/DDBJ whole genome shotgun (WGS) entry which is preliminary data.</text>
</comment>
<organism evidence="1 2">
    <name type="scientific">Manihot esculenta</name>
    <name type="common">Cassava</name>
    <name type="synonym">Jatropha manihot</name>
    <dbReference type="NCBI Taxonomy" id="3983"/>
    <lineage>
        <taxon>Eukaryota</taxon>
        <taxon>Viridiplantae</taxon>
        <taxon>Streptophyta</taxon>
        <taxon>Embryophyta</taxon>
        <taxon>Tracheophyta</taxon>
        <taxon>Spermatophyta</taxon>
        <taxon>Magnoliopsida</taxon>
        <taxon>eudicotyledons</taxon>
        <taxon>Gunneridae</taxon>
        <taxon>Pentapetalae</taxon>
        <taxon>rosids</taxon>
        <taxon>fabids</taxon>
        <taxon>Malpighiales</taxon>
        <taxon>Euphorbiaceae</taxon>
        <taxon>Crotonoideae</taxon>
        <taxon>Manihoteae</taxon>
        <taxon>Manihot</taxon>
    </lineage>
</organism>
<protein>
    <submittedName>
        <fullName evidence="1">Uncharacterized protein</fullName>
    </submittedName>
</protein>
<evidence type="ECO:0000313" key="1">
    <source>
        <dbReference type="EMBL" id="KAG8659792.1"/>
    </source>
</evidence>
<keyword evidence="2" id="KW-1185">Reference proteome</keyword>
<proteinExistence type="predicted"/>
<dbReference type="EMBL" id="CM004388">
    <property type="protein sequence ID" value="KAG8659792.1"/>
    <property type="molecule type" value="Genomic_DNA"/>
</dbReference>
<dbReference type="Proteomes" id="UP000091857">
    <property type="component" value="Chromosome 2"/>
</dbReference>
<gene>
    <name evidence="1" type="ORF">MANES_02G078300v8</name>
</gene>
<sequence length="271" mass="31727">MPSYQNTTENSQYCDPENFGAMVATSDQEIDSLLSSFDQIYEDFKSGITEIQLLKSNWSAEIKKREALEVNCLSLKHENERLTKLYTESLDNIADQLESRIKCQSLKEEVKRLGDENLRKEEEFRKRMELLNQDYTTKVGELEDHVRGLILEKAKSEATMNHLRQDLAAHKSHMQTLAIRLERVHFDVESKYNLEIQDLRDCLSVEQEEKNELNKKLQDLEKQLVISKTKLVEQQQDLASNRLVETLKAKIMKLRKENEILRRKLSHSEEG</sequence>
<name>A0ACB7I401_MANES</name>
<reference evidence="2" key="1">
    <citation type="journal article" date="2016" name="Nat. Biotechnol.">
        <title>Sequencing wild and cultivated cassava and related species reveals extensive interspecific hybridization and genetic diversity.</title>
        <authorList>
            <person name="Bredeson J.V."/>
            <person name="Lyons J.B."/>
            <person name="Prochnik S.E."/>
            <person name="Wu G.A."/>
            <person name="Ha C.M."/>
            <person name="Edsinger-Gonzales E."/>
            <person name="Grimwood J."/>
            <person name="Schmutz J."/>
            <person name="Rabbi I.Y."/>
            <person name="Egesi C."/>
            <person name="Nauluvula P."/>
            <person name="Lebot V."/>
            <person name="Ndunguru J."/>
            <person name="Mkamilo G."/>
            <person name="Bart R.S."/>
            <person name="Setter T.L."/>
            <person name="Gleadow R.M."/>
            <person name="Kulakow P."/>
            <person name="Ferguson M.E."/>
            <person name="Rounsley S."/>
            <person name="Rokhsar D.S."/>
        </authorList>
    </citation>
    <scope>NUCLEOTIDE SEQUENCE [LARGE SCALE GENOMIC DNA]</scope>
    <source>
        <strain evidence="2">cv. AM560-2</strain>
    </source>
</reference>